<organism evidence="3 4">
    <name type="scientific">Sinanaerobacter chloroacetimidivorans</name>
    <dbReference type="NCBI Taxonomy" id="2818044"/>
    <lineage>
        <taxon>Bacteria</taxon>
        <taxon>Bacillati</taxon>
        <taxon>Bacillota</taxon>
        <taxon>Clostridia</taxon>
        <taxon>Peptostreptococcales</taxon>
        <taxon>Anaerovoracaceae</taxon>
        <taxon>Sinanaerobacter</taxon>
    </lineage>
</organism>
<dbReference type="InterPro" id="IPR013693">
    <property type="entry name" value="SpoIID/LytB_N"/>
</dbReference>
<evidence type="ECO:0000313" key="4">
    <source>
        <dbReference type="Proteomes" id="UP000675664"/>
    </source>
</evidence>
<name>A0A8J8B463_9FIRM</name>
<accession>A0A8J8B463</accession>
<keyword evidence="1" id="KW-0472">Membrane</keyword>
<keyword evidence="1" id="KW-0812">Transmembrane</keyword>
<dbReference type="GO" id="GO:0030435">
    <property type="term" value="P:sporulation resulting in formation of a cellular spore"/>
    <property type="evidence" value="ECO:0007669"/>
    <property type="project" value="InterPro"/>
</dbReference>
<dbReference type="NCBIfam" id="TIGR02870">
    <property type="entry name" value="spore_II_D"/>
    <property type="match status" value="1"/>
</dbReference>
<dbReference type="Pfam" id="PF08486">
    <property type="entry name" value="SpoIID"/>
    <property type="match status" value="1"/>
</dbReference>
<keyword evidence="4" id="KW-1185">Reference proteome</keyword>
<feature type="domain" description="Sporulation stage II protein D amidase enhancer LytB N-terminal" evidence="2">
    <location>
        <begin position="58"/>
        <end position="165"/>
    </location>
</feature>
<dbReference type="EMBL" id="JAGSND010000028">
    <property type="protein sequence ID" value="MBR0600446.1"/>
    <property type="molecule type" value="Genomic_DNA"/>
</dbReference>
<comment type="caution">
    <text evidence="3">The sequence shown here is derived from an EMBL/GenBank/DDBJ whole genome shotgun (WGS) entry which is preliminary data.</text>
</comment>
<dbReference type="AlphaFoldDB" id="A0A8J8B463"/>
<dbReference type="NCBIfam" id="TIGR02669">
    <property type="entry name" value="SpoIID_LytB"/>
    <property type="match status" value="1"/>
</dbReference>
<proteinExistence type="predicted"/>
<reference evidence="3" key="2">
    <citation type="submission" date="2021-04" db="EMBL/GenBank/DDBJ databases">
        <authorList>
            <person name="Liu J."/>
        </authorList>
    </citation>
    <scope>NUCLEOTIDE SEQUENCE</scope>
    <source>
        <strain evidence="3">BAD-6</strain>
    </source>
</reference>
<dbReference type="InterPro" id="IPR013486">
    <property type="entry name" value="SpoIID/LytB"/>
</dbReference>
<sequence length="332" mass="36667">MNYKRDLLKGLAITTVLVLFSLVLLPFTLVSLFSGNDEQAPIAKDPNYEPSYIKVYRHDSGKTETIEFEEYVKGVVAGEMPSSFEMEALKAQAVAARTYSLSKIVRSGDGGNPDHPSAPVCDDTHCQVYRSVDELKEIKSAEWMATGWPRIVEAVDSTRGELMYYQGALVEQPLFHSSSGGKTENSEDVFVSALPYLRSVDSPYETEAPHQHEQITISLSEFSKKIKKAYPKENVGTINSSTIKVTNRSEGGRVATIKVGNLSLKGRDIRDLFGLRSANFAVSFQGDSVVFTTEGYGHGVGMSQWGANGMAQQGFTYKEILTHYYSGVEIRK</sequence>
<dbReference type="PANTHER" id="PTHR30032">
    <property type="entry name" value="N-ACETYLMURAMOYL-L-ALANINE AMIDASE-RELATED"/>
    <property type="match status" value="1"/>
</dbReference>
<dbReference type="PANTHER" id="PTHR30032:SF4">
    <property type="entry name" value="AMIDASE ENHANCER"/>
    <property type="match status" value="1"/>
</dbReference>
<dbReference type="RefSeq" id="WP_227020561.1">
    <property type="nucleotide sequence ID" value="NZ_JAGSND010000028.1"/>
</dbReference>
<dbReference type="InterPro" id="IPR051922">
    <property type="entry name" value="Bact_Sporulation_Assoc"/>
</dbReference>
<reference evidence="3" key="1">
    <citation type="submission" date="2021-04" db="EMBL/GenBank/DDBJ databases">
        <title>Sinoanaerobacter chloroacetimidivorans sp. nov., an obligate anaerobic bacterium isolated from anaerobic sludge.</title>
        <authorList>
            <person name="Bao Y."/>
        </authorList>
    </citation>
    <scope>NUCLEOTIDE SEQUENCE</scope>
    <source>
        <strain evidence="3">BAD-6</strain>
    </source>
</reference>
<feature type="transmembrane region" description="Helical" evidence="1">
    <location>
        <begin position="12"/>
        <end position="33"/>
    </location>
</feature>
<evidence type="ECO:0000313" key="3">
    <source>
        <dbReference type="EMBL" id="MBR0600446.1"/>
    </source>
</evidence>
<dbReference type="InterPro" id="IPR014225">
    <property type="entry name" value="Spore_II_D_firmicutes"/>
</dbReference>
<evidence type="ECO:0000256" key="1">
    <source>
        <dbReference type="SAM" id="Phobius"/>
    </source>
</evidence>
<dbReference type="Proteomes" id="UP000675664">
    <property type="component" value="Unassembled WGS sequence"/>
</dbReference>
<protein>
    <submittedName>
        <fullName evidence="3">Stage II sporulation protein D</fullName>
    </submittedName>
</protein>
<evidence type="ECO:0000259" key="2">
    <source>
        <dbReference type="Pfam" id="PF08486"/>
    </source>
</evidence>
<keyword evidence="1" id="KW-1133">Transmembrane helix</keyword>
<gene>
    <name evidence="3" type="primary">spoIID</name>
    <name evidence="3" type="ORF">KCX82_21485</name>
</gene>
<dbReference type="GO" id="GO:0030288">
    <property type="term" value="C:outer membrane-bounded periplasmic space"/>
    <property type="evidence" value="ECO:0007669"/>
    <property type="project" value="TreeGrafter"/>
</dbReference>